<evidence type="ECO:0000256" key="1">
    <source>
        <dbReference type="ARBA" id="ARBA00022737"/>
    </source>
</evidence>
<feature type="repeat" description="TPR" evidence="3">
    <location>
        <begin position="76"/>
        <end position="109"/>
    </location>
</feature>
<dbReference type="InterPro" id="IPR013105">
    <property type="entry name" value="TPR_2"/>
</dbReference>
<dbReference type="Pfam" id="PF14559">
    <property type="entry name" value="TPR_19"/>
    <property type="match status" value="1"/>
</dbReference>
<reference evidence="6" key="1">
    <citation type="journal article" date="2019" name="Int. J. Syst. Evol. Microbiol.">
        <title>The Global Catalogue of Microorganisms (GCM) 10K type strain sequencing project: providing services to taxonomists for standard genome sequencing and annotation.</title>
        <authorList>
            <consortium name="The Broad Institute Genomics Platform"/>
            <consortium name="The Broad Institute Genome Sequencing Center for Infectious Disease"/>
            <person name="Wu L."/>
            <person name="Ma J."/>
        </authorList>
    </citation>
    <scope>NUCLEOTIDE SEQUENCE [LARGE SCALE GENOMIC DNA]</scope>
    <source>
        <strain evidence="6">JCM 15976</strain>
    </source>
</reference>
<name>A0ABP3URS8_9FLAO</name>
<evidence type="ECO:0000256" key="4">
    <source>
        <dbReference type="SAM" id="SignalP"/>
    </source>
</evidence>
<feature type="repeat" description="TPR" evidence="3">
    <location>
        <begin position="209"/>
        <end position="242"/>
    </location>
</feature>
<dbReference type="InterPro" id="IPR011990">
    <property type="entry name" value="TPR-like_helical_dom_sf"/>
</dbReference>
<proteinExistence type="predicted"/>
<dbReference type="PANTHER" id="PTHR12558">
    <property type="entry name" value="CELL DIVISION CYCLE 16,23,27"/>
    <property type="match status" value="1"/>
</dbReference>
<comment type="caution">
    <text evidence="5">The sequence shown here is derived from an EMBL/GenBank/DDBJ whole genome shotgun (WGS) entry which is preliminary data.</text>
</comment>
<dbReference type="PROSITE" id="PS50293">
    <property type="entry name" value="TPR_REGION"/>
    <property type="match status" value="1"/>
</dbReference>
<keyword evidence="1" id="KW-0677">Repeat</keyword>
<evidence type="ECO:0000256" key="3">
    <source>
        <dbReference type="PROSITE-ProRule" id="PRU00339"/>
    </source>
</evidence>
<evidence type="ECO:0000256" key="2">
    <source>
        <dbReference type="ARBA" id="ARBA00022803"/>
    </source>
</evidence>
<protein>
    <recommendedName>
        <fullName evidence="7">Tetratricopeptide repeat protein</fullName>
    </recommendedName>
</protein>
<keyword evidence="6" id="KW-1185">Reference proteome</keyword>
<dbReference type="SUPFAM" id="SSF48452">
    <property type="entry name" value="TPR-like"/>
    <property type="match status" value="2"/>
</dbReference>
<gene>
    <name evidence="5" type="ORF">GCM10009431_04340</name>
</gene>
<feature type="repeat" description="TPR" evidence="3">
    <location>
        <begin position="314"/>
        <end position="347"/>
    </location>
</feature>
<dbReference type="InterPro" id="IPR019734">
    <property type="entry name" value="TPR_rpt"/>
</dbReference>
<evidence type="ECO:0008006" key="7">
    <source>
        <dbReference type="Google" id="ProtNLM"/>
    </source>
</evidence>
<keyword evidence="2 3" id="KW-0802">TPR repeat</keyword>
<accession>A0ABP3URS8</accession>
<evidence type="ECO:0000313" key="5">
    <source>
        <dbReference type="EMBL" id="GAA0737438.1"/>
    </source>
</evidence>
<sequence>MKYNTYIVAILFGLFFIPQTSIAQVDFNKRPDDDLGNVEDAYQELFFEALKQKGIENYQRAVDALLKCIKIDDSDAALYFELGKNYNKLKNFGAAEDALRKAISKSPENEWYMDELYDVYIQQNDVDKAVKTVKQLVKYHPDYKEDLAGLYIKAEKYKDAIKLLDELDEEFGISENRDYMRNQIYNITGNDDDRIENLEDRVKNNPQNEDNYLKLVYRYSEIGDTQKAFDTAQRLLEINPESQLVHLALYKFYLNDNDTQNAINSMKIVLTSASINPEAKTKVFNDFVEFVSKHPEYESQLVDVTALVDNDKSKKTLLELGQYYLKSGDKTKALSYYEEALKQEPSNYNIIKDVLLLQLELNQNDKVVVKSNQALELYPAQPIFYLINGVANNKLKLPKQAIESLETGLDYIIDDPKMEADFYTQLSTAYKLNNNISKSETFAKKAQAIAGGQQ</sequence>
<feature type="signal peptide" evidence="4">
    <location>
        <begin position="1"/>
        <end position="23"/>
    </location>
</feature>
<dbReference type="SMART" id="SM00028">
    <property type="entry name" value="TPR"/>
    <property type="match status" value="5"/>
</dbReference>
<evidence type="ECO:0000313" key="6">
    <source>
        <dbReference type="Proteomes" id="UP001500736"/>
    </source>
</evidence>
<dbReference type="PROSITE" id="PS50005">
    <property type="entry name" value="TPR"/>
    <property type="match status" value="3"/>
</dbReference>
<feature type="chain" id="PRO_5047082989" description="Tetratricopeptide repeat protein" evidence="4">
    <location>
        <begin position="24"/>
        <end position="454"/>
    </location>
</feature>
<dbReference type="PANTHER" id="PTHR12558:SF13">
    <property type="entry name" value="CELL DIVISION CYCLE PROTEIN 27 HOMOLOG"/>
    <property type="match status" value="1"/>
</dbReference>
<dbReference type="EMBL" id="BAAAGF010000001">
    <property type="protein sequence ID" value="GAA0737438.1"/>
    <property type="molecule type" value="Genomic_DNA"/>
</dbReference>
<dbReference type="Gene3D" id="1.25.40.10">
    <property type="entry name" value="Tetratricopeptide repeat domain"/>
    <property type="match status" value="3"/>
</dbReference>
<dbReference type="RefSeq" id="WP_343795421.1">
    <property type="nucleotide sequence ID" value="NZ_BAAAGF010000001.1"/>
</dbReference>
<organism evidence="5 6">
    <name type="scientific">Gaetbulibacter jejuensis</name>
    <dbReference type="NCBI Taxonomy" id="584607"/>
    <lineage>
        <taxon>Bacteria</taxon>
        <taxon>Pseudomonadati</taxon>
        <taxon>Bacteroidota</taxon>
        <taxon>Flavobacteriia</taxon>
        <taxon>Flavobacteriales</taxon>
        <taxon>Flavobacteriaceae</taxon>
        <taxon>Gaetbulibacter</taxon>
    </lineage>
</organism>
<dbReference type="Pfam" id="PF13512">
    <property type="entry name" value="TPR_18"/>
    <property type="match status" value="1"/>
</dbReference>
<dbReference type="Pfam" id="PF07719">
    <property type="entry name" value="TPR_2"/>
    <property type="match status" value="1"/>
</dbReference>
<keyword evidence="4" id="KW-0732">Signal</keyword>
<dbReference type="Proteomes" id="UP001500736">
    <property type="component" value="Unassembled WGS sequence"/>
</dbReference>